<accession>A0A1G9AHT3</accession>
<keyword evidence="2" id="KW-0732">Signal</keyword>
<dbReference type="NCBIfam" id="TIGR04183">
    <property type="entry name" value="Por_Secre_tail"/>
    <property type="match status" value="1"/>
</dbReference>
<dbReference type="Pfam" id="PF18962">
    <property type="entry name" value="Por_Secre_tail"/>
    <property type="match status" value="1"/>
</dbReference>
<proteinExistence type="predicted"/>
<dbReference type="Gene3D" id="2.60.120.260">
    <property type="entry name" value="Galactose-binding domain-like"/>
    <property type="match status" value="1"/>
</dbReference>
<dbReference type="InterPro" id="IPR026444">
    <property type="entry name" value="Secre_tail"/>
</dbReference>
<dbReference type="OrthoDB" id="9792152at2"/>
<evidence type="ECO:0000259" key="4">
    <source>
        <dbReference type="PROSITE" id="PS51829"/>
    </source>
</evidence>
<reference evidence="5 6" key="1">
    <citation type="submission" date="2016-10" db="EMBL/GenBank/DDBJ databases">
        <authorList>
            <person name="de Groot N.N."/>
        </authorList>
    </citation>
    <scope>NUCLEOTIDE SEQUENCE [LARGE SCALE GENOMIC DNA]</scope>
    <source>
        <strain evidence="5 6">CGMCC 1.10076</strain>
    </source>
</reference>
<dbReference type="PROSITE" id="PS51829">
    <property type="entry name" value="P_HOMO_B"/>
    <property type="match status" value="1"/>
</dbReference>
<evidence type="ECO:0000256" key="1">
    <source>
        <dbReference type="ARBA" id="ARBA00022670"/>
    </source>
</evidence>
<dbReference type="GO" id="GO:0004252">
    <property type="term" value="F:serine-type endopeptidase activity"/>
    <property type="evidence" value="ECO:0007669"/>
    <property type="project" value="InterPro"/>
</dbReference>
<keyword evidence="3" id="KW-0378">Hydrolase</keyword>
<sequence length="895" mass="95848">MKKLILFVAAVLLFSGNGYGQQLWSKVSRPEAITSEILPRDTHPAAYQIYALNMELLKSKLAAAPSRLLQTNSNVIIAFPNAEGKMQNYKMYEASVMAPELAARHPEIQSYVGTGIDDPTASIRITTTLFGLHTMTLSAHGTNYIDPYSKDLKNYIVYDREGLTSTKKHTCGVKEPGIDLNGEVTEGPLFRANNSLFKTYRLAMACTIEYAAYHVNAAGLSGGTLAQKKAAVLAAMTVTMARVNGVYERDMALTMVLIPNNEDIIFITSDEFDNQNSAPEYPLLAQSQTVIDNVIGTANYDIGHTVSTGAGGVATPQGPCNATKARGITGTDSPVGDPYDIDYVAHEMGHQWGCSHTFNSDQDSCGGGNRVTSSAFEPGSGTTIMAYAGICAPDNVQLHSDAYFHARSLIQMQSFVNGGGNCGVILANGNTPPVVSAGSNYTIPFGTAFVLTGSATDVNDDALTYCWEQYNFQISEQPPLATNTVGPSFRSYSPTTSPSRYFPKLSDILANNLTPTWEAVPSVARTMIFSLVVRDNRMPLGGQTERSTMTLTYANTGPFKVTSQAASVTWAKNSDQVVTWDVAGTDANGINTSAVNIKLSIDGGLTFPYTLAENTANDGNETIIVPDTPASQNCRIKVEAVGNVYFAINTAKVLIGYEIVNSCTTYAYAGAAFALPDSTTYTQKTINVPTTGVITDVNATVNATHANIQNLNIVLQKPGGGNVVLFNQQCSGSSNMNVTFDSQASAIVCSSPLEGTFAPTVATALNAFNGSSPTGNWTFAFRDMVAGTTGTINSFSVTVCTQEIRLLAAENFEFKDFALYPNPNAGNFTVQFKSASNQKINILVHDLSGRKIFDKSYSNTGMFSQNLQLDKAASGVYLVSVTDGDKKIVKRISVK</sequence>
<feature type="domain" description="P/Homo B" evidence="4">
    <location>
        <begin position="649"/>
        <end position="805"/>
    </location>
</feature>
<evidence type="ECO:0000256" key="2">
    <source>
        <dbReference type="ARBA" id="ARBA00022729"/>
    </source>
</evidence>
<dbReference type="Pfam" id="PF01483">
    <property type="entry name" value="P_proprotein"/>
    <property type="match status" value="1"/>
</dbReference>
<dbReference type="AlphaFoldDB" id="A0A1G9AHT3"/>
<dbReference type="InterPro" id="IPR008979">
    <property type="entry name" value="Galactose-bd-like_sf"/>
</dbReference>
<dbReference type="InterPro" id="IPR024079">
    <property type="entry name" value="MetalloPept_cat_dom_sf"/>
</dbReference>
<dbReference type="SUPFAM" id="SSF55486">
    <property type="entry name" value="Metalloproteases ('zincins'), catalytic domain"/>
    <property type="match status" value="1"/>
</dbReference>
<protein>
    <submittedName>
        <fullName evidence="5">Por secretion system C-terminal sorting domain-containing protein</fullName>
    </submittedName>
</protein>
<dbReference type="EMBL" id="FNEZ01000005">
    <property type="protein sequence ID" value="SDK26384.1"/>
    <property type="molecule type" value="Genomic_DNA"/>
</dbReference>
<evidence type="ECO:0000313" key="5">
    <source>
        <dbReference type="EMBL" id="SDK26384.1"/>
    </source>
</evidence>
<dbReference type="Proteomes" id="UP000199580">
    <property type="component" value="Unassembled WGS sequence"/>
</dbReference>
<evidence type="ECO:0000256" key="3">
    <source>
        <dbReference type="ARBA" id="ARBA00022801"/>
    </source>
</evidence>
<dbReference type="Gene3D" id="3.40.390.10">
    <property type="entry name" value="Collagenase (Catalytic Domain)"/>
    <property type="match status" value="1"/>
</dbReference>
<dbReference type="GO" id="GO:0008237">
    <property type="term" value="F:metallopeptidase activity"/>
    <property type="evidence" value="ECO:0007669"/>
    <property type="project" value="InterPro"/>
</dbReference>
<gene>
    <name evidence="5" type="ORF">SAMN04487935_2886</name>
</gene>
<dbReference type="SUPFAM" id="SSF49785">
    <property type="entry name" value="Galactose-binding domain-like"/>
    <property type="match status" value="1"/>
</dbReference>
<organism evidence="5 6">
    <name type="scientific">Flavobacterium noncentrifugens</name>
    <dbReference type="NCBI Taxonomy" id="1128970"/>
    <lineage>
        <taxon>Bacteria</taxon>
        <taxon>Pseudomonadati</taxon>
        <taxon>Bacteroidota</taxon>
        <taxon>Flavobacteriia</taxon>
        <taxon>Flavobacteriales</taxon>
        <taxon>Flavobacteriaceae</taxon>
        <taxon>Flavobacterium</taxon>
    </lineage>
</organism>
<dbReference type="InterPro" id="IPR002884">
    <property type="entry name" value="P_dom"/>
</dbReference>
<keyword evidence="6" id="KW-1185">Reference proteome</keyword>
<evidence type="ECO:0000313" key="6">
    <source>
        <dbReference type="Proteomes" id="UP000199580"/>
    </source>
</evidence>
<keyword evidence="1" id="KW-0645">Protease</keyword>
<dbReference type="GO" id="GO:0006508">
    <property type="term" value="P:proteolysis"/>
    <property type="evidence" value="ECO:0007669"/>
    <property type="project" value="UniProtKB-KW"/>
</dbReference>
<dbReference type="RefSeq" id="WP_091397032.1">
    <property type="nucleotide sequence ID" value="NZ_BKAI01000007.1"/>
</dbReference>
<dbReference type="STRING" id="1128970.SAMN04487935_2886"/>
<name>A0A1G9AHT3_9FLAO</name>
<dbReference type="Pfam" id="PF13574">
    <property type="entry name" value="Reprolysin_2"/>
    <property type="match status" value="1"/>
</dbReference>